<organism evidence="1 2">
    <name type="scientific">Pedosphaera parvula (strain Ellin514)</name>
    <dbReference type="NCBI Taxonomy" id="320771"/>
    <lineage>
        <taxon>Bacteria</taxon>
        <taxon>Pseudomonadati</taxon>
        <taxon>Verrucomicrobiota</taxon>
        <taxon>Pedosphaerae</taxon>
        <taxon>Pedosphaerales</taxon>
        <taxon>Pedosphaeraceae</taxon>
        <taxon>Pedosphaera</taxon>
    </lineage>
</organism>
<sequence precursor="true">MKKHKVICCVIMAGAVLVGECSKKEAIAREAGTQAKAEATSPASNEPVEMRFKWVVGKKYTTRVVLTEISETSGSQLPQPMRGDTKEVQDYAVSTLKEREGGGKELELEFLSQKVSTKMGDREVLSFDSTADAKDDAAKPGAASMRKMVGAKIKFLTDAKGRVEKVEGVDELLKRMTADASPELQQMFKGMVNEDILKQRVDSQYMPEKPLKIGDVWPVKTEMNLPIMGTLITNIKFTFTGWEQHENHKCAVVTFDGDITSKPGATQASPMVMTVEGGKISGKSWFDPEIGMGVGTLEDNNMTLKMNVHGQSLSTGIRQKMNFTLLQVADAGK</sequence>
<dbReference type="Pfam" id="PF19777">
    <property type="entry name" value="DUF6263"/>
    <property type="match status" value="1"/>
</dbReference>
<name>B9XQ18_PEDPL</name>
<dbReference type="EMBL" id="ABOX02000051">
    <property type="protein sequence ID" value="EEF58022.1"/>
    <property type="molecule type" value="Genomic_DNA"/>
</dbReference>
<evidence type="ECO:0000313" key="2">
    <source>
        <dbReference type="Proteomes" id="UP000003688"/>
    </source>
</evidence>
<keyword evidence="2" id="KW-1185">Reference proteome</keyword>
<dbReference type="STRING" id="320771.Cflav_PD1159"/>
<evidence type="ECO:0000313" key="1">
    <source>
        <dbReference type="EMBL" id="EEF58022.1"/>
    </source>
</evidence>
<protein>
    <submittedName>
        <fullName evidence="1">Uncharacterized protein</fullName>
    </submittedName>
</protein>
<reference evidence="1 2" key="1">
    <citation type="journal article" date="2011" name="J. Bacteriol.">
        <title>Genome sequence of 'Pedosphaera parvula' Ellin514, an aerobic Verrucomicrobial isolate from pasture soil.</title>
        <authorList>
            <person name="Kant R."/>
            <person name="van Passel M.W."/>
            <person name="Sangwan P."/>
            <person name="Palva A."/>
            <person name="Lucas S."/>
            <person name="Copeland A."/>
            <person name="Lapidus A."/>
            <person name="Glavina Del Rio T."/>
            <person name="Dalin E."/>
            <person name="Tice H."/>
            <person name="Bruce D."/>
            <person name="Goodwin L."/>
            <person name="Pitluck S."/>
            <person name="Chertkov O."/>
            <person name="Larimer F.W."/>
            <person name="Land M.L."/>
            <person name="Hauser L."/>
            <person name="Brettin T.S."/>
            <person name="Detter J.C."/>
            <person name="Han S."/>
            <person name="de Vos W.M."/>
            <person name="Janssen P.H."/>
            <person name="Smidt H."/>
        </authorList>
    </citation>
    <scope>NUCLEOTIDE SEQUENCE [LARGE SCALE GENOMIC DNA]</scope>
    <source>
        <strain evidence="1 2">Ellin514</strain>
    </source>
</reference>
<dbReference type="Proteomes" id="UP000003688">
    <property type="component" value="Unassembled WGS sequence"/>
</dbReference>
<gene>
    <name evidence="1" type="ORF">Cflav_PD1159</name>
</gene>
<comment type="caution">
    <text evidence="1">The sequence shown here is derived from an EMBL/GenBank/DDBJ whole genome shotgun (WGS) entry which is preliminary data.</text>
</comment>
<dbReference type="InterPro" id="IPR046230">
    <property type="entry name" value="DUF6263"/>
</dbReference>
<dbReference type="AlphaFoldDB" id="B9XQ18"/>
<accession>B9XQ18</accession>
<dbReference type="OrthoDB" id="3034330at2"/>
<dbReference type="RefSeq" id="WP_007417904.1">
    <property type="nucleotide sequence ID" value="NZ_ABOX02000051.1"/>
</dbReference>
<proteinExistence type="predicted"/>